<gene>
    <name evidence="1" type="ORF">LT85_3092</name>
</gene>
<dbReference type="HOGENOM" id="CLU_045011_13_4_4"/>
<dbReference type="Gene3D" id="1.10.150.240">
    <property type="entry name" value="Putative phosphatase, domain 2"/>
    <property type="match status" value="1"/>
</dbReference>
<dbReference type="RefSeq" id="WP_038490287.1">
    <property type="nucleotide sequence ID" value="NZ_CP009962.1"/>
</dbReference>
<protein>
    <submittedName>
        <fullName evidence="1">Putative phosphatase YfbT</fullName>
    </submittedName>
</protein>
<evidence type="ECO:0000313" key="1">
    <source>
        <dbReference type="EMBL" id="AIY42250.1"/>
    </source>
</evidence>
<dbReference type="PANTHER" id="PTHR43481:SF4">
    <property type="entry name" value="GLYCEROL-1-PHOSPHATE PHOSPHOHYDROLASE 1-RELATED"/>
    <property type="match status" value="1"/>
</dbReference>
<dbReference type="EMBL" id="CP009962">
    <property type="protein sequence ID" value="AIY42250.1"/>
    <property type="molecule type" value="Genomic_DNA"/>
</dbReference>
<accession>A0A0A1FEQ6</accession>
<dbReference type="Gene3D" id="3.40.50.1000">
    <property type="entry name" value="HAD superfamily/HAD-like"/>
    <property type="match status" value="1"/>
</dbReference>
<dbReference type="OrthoDB" id="5293434at2"/>
<dbReference type="InterPro" id="IPR051806">
    <property type="entry name" value="HAD-like_SPP"/>
</dbReference>
<dbReference type="SFLD" id="SFLDG01129">
    <property type="entry name" value="C1.5:_HAD__Beta-PGM__Phosphata"/>
    <property type="match status" value="1"/>
</dbReference>
<dbReference type="NCBIfam" id="TIGR01509">
    <property type="entry name" value="HAD-SF-IA-v3"/>
    <property type="match status" value="1"/>
</dbReference>
<dbReference type="KEGG" id="care:LT85_3092"/>
<dbReference type="SFLD" id="SFLDS00003">
    <property type="entry name" value="Haloacid_Dehalogenase"/>
    <property type="match status" value="1"/>
</dbReference>
<dbReference type="PROSITE" id="PS01228">
    <property type="entry name" value="COF_1"/>
    <property type="match status" value="1"/>
</dbReference>
<reference evidence="2" key="1">
    <citation type="journal article" date="2014" name="Soil Biol. Biochem.">
        <title>Structure and function of bacterial communities in ageing soils: Insights from the Mendocino ecological staircase.</title>
        <authorList>
            <person name="Uroz S."/>
            <person name="Tech J.J."/>
            <person name="Sawaya N.A."/>
            <person name="Frey-Klett P."/>
            <person name="Leveau J.H.J."/>
        </authorList>
    </citation>
    <scope>NUCLEOTIDE SEQUENCE [LARGE SCALE GENOMIC DNA]</scope>
    <source>
        <strain evidence="2">Cal35</strain>
    </source>
</reference>
<dbReference type="Proteomes" id="UP000030302">
    <property type="component" value="Chromosome"/>
</dbReference>
<organism evidence="1 2">
    <name type="scientific">Collimonas arenae</name>
    <dbReference type="NCBI Taxonomy" id="279058"/>
    <lineage>
        <taxon>Bacteria</taxon>
        <taxon>Pseudomonadati</taxon>
        <taxon>Pseudomonadota</taxon>
        <taxon>Betaproteobacteria</taxon>
        <taxon>Burkholderiales</taxon>
        <taxon>Oxalobacteraceae</taxon>
        <taxon>Collimonas</taxon>
    </lineage>
</organism>
<dbReference type="InterPro" id="IPR023214">
    <property type="entry name" value="HAD_sf"/>
</dbReference>
<dbReference type="STRING" id="279058.LT85_3092"/>
<dbReference type="InterPro" id="IPR036412">
    <property type="entry name" value="HAD-like_sf"/>
</dbReference>
<name>A0A0A1FEQ6_9BURK</name>
<evidence type="ECO:0000313" key="2">
    <source>
        <dbReference type="Proteomes" id="UP000030302"/>
    </source>
</evidence>
<dbReference type="GO" id="GO:0050308">
    <property type="term" value="F:sugar-phosphatase activity"/>
    <property type="evidence" value="ECO:0007669"/>
    <property type="project" value="TreeGrafter"/>
</dbReference>
<dbReference type="AlphaFoldDB" id="A0A0A1FEQ6"/>
<dbReference type="SUPFAM" id="SSF56784">
    <property type="entry name" value="HAD-like"/>
    <property type="match status" value="1"/>
</dbReference>
<sequence>MSDRSSAAPKGRYSAFLFDMDGTILNSIAAAERIWGNWAHRHGLDIASFLPTIHGARAVDTVTRLALPGVDPEVEALKITQAEIADVEGIIEIAGAAHFLRSLPTTKWAVVTSAPKALAIQRMKAADIPVPDVLVTAEDVPAGKPNPGCYLLAARKLGVDASDCLVFEDAPVGIAAGEAAGATVVVVTSTHTHPMTSHHPSIKNYASIFAKVDEDDGIRLEEQAA</sequence>
<dbReference type="PANTHER" id="PTHR43481">
    <property type="entry name" value="FRUCTOSE-1-PHOSPHATE PHOSPHATASE"/>
    <property type="match status" value="1"/>
</dbReference>
<dbReference type="InterPro" id="IPR023198">
    <property type="entry name" value="PGP-like_dom2"/>
</dbReference>
<dbReference type="InterPro" id="IPR006439">
    <property type="entry name" value="HAD-SF_hydro_IA"/>
</dbReference>
<keyword evidence="2" id="KW-1185">Reference proteome</keyword>
<proteinExistence type="predicted"/>
<dbReference type="NCBIfam" id="TIGR01549">
    <property type="entry name" value="HAD-SF-IA-v1"/>
    <property type="match status" value="1"/>
</dbReference>
<dbReference type="Pfam" id="PF00702">
    <property type="entry name" value="Hydrolase"/>
    <property type="match status" value="1"/>
</dbReference>